<evidence type="ECO:0000313" key="2">
    <source>
        <dbReference type="EMBL" id="CAF0914689.1"/>
    </source>
</evidence>
<dbReference type="EMBL" id="CAJNOO010000347">
    <property type="protein sequence ID" value="CAF0914689.1"/>
    <property type="molecule type" value="Genomic_DNA"/>
</dbReference>
<evidence type="ECO:0000313" key="5">
    <source>
        <dbReference type="Proteomes" id="UP000663874"/>
    </source>
</evidence>
<dbReference type="EMBL" id="CAJOAX010008444">
    <property type="protein sequence ID" value="CAF4033793.1"/>
    <property type="molecule type" value="Genomic_DNA"/>
</dbReference>
<dbReference type="EMBL" id="CAJNOU010000184">
    <property type="protein sequence ID" value="CAF0905915.1"/>
    <property type="molecule type" value="Genomic_DNA"/>
</dbReference>
<dbReference type="Proteomes" id="UP000663874">
    <property type="component" value="Unassembled WGS sequence"/>
</dbReference>
<dbReference type="Proteomes" id="UP000663882">
    <property type="component" value="Unassembled WGS sequence"/>
</dbReference>
<dbReference type="OrthoDB" id="16434at2759"/>
<dbReference type="Proteomes" id="UP000663823">
    <property type="component" value="Unassembled WGS sequence"/>
</dbReference>
<evidence type="ECO:0000313" key="1">
    <source>
        <dbReference type="EMBL" id="CAF0905915.1"/>
    </source>
</evidence>
<evidence type="ECO:0000313" key="4">
    <source>
        <dbReference type="EMBL" id="CAF4079188.1"/>
    </source>
</evidence>
<name>A0A819UET8_9BILA</name>
<comment type="caution">
    <text evidence="4">The sequence shown here is derived from an EMBL/GenBank/DDBJ whole genome shotgun (WGS) entry which is preliminary data.</text>
</comment>
<accession>A0A819UET8</accession>
<organism evidence="4 5">
    <name type="scientific">Rotaria sordida</name>
    <dbReference type="NCBI Taxonomy" id="392033"/>
    <lineage>
        <taxon>Eukaryota</taxon>
        <taxon>Metazoa</taxon>
        <taxon>Spiralia</taxon>
        <taxon>Gnathifera</taxon>
        <taxon>Rotifera</taxon>
        <taxon>Eurotatoria</taxon>
        <taxon>Bdelloidea</taxon>
        <taxon>Philodinida</taxon>
        <taxon>Philodinidae</taxon>
        <taxon>Rotaria</taxon>
    </lineage>
</organism>
<dbReference type="Proteomes" id="UP000663889">
    <property type="component" value="Unassembled WGS sequence"/>
</dbReference>
<reference evidence="4" key="1">
    <citation type="submission" date="2021-02" db="EMBL/GenBank/DDBJ databases">
        <authorList>
            <person name="Nowell W R."/>
        </authorList>
    </citation>
    <scope>NUCLEOTIDE SEQUENCE</scope>
</reference>
<protein>
    <submittedName>
        <fullName evidence="4">Uncharacterized protein</fullName>
    </submittedName>
</protein>
<evidence type="ECO:0000313" key="3">
    <source>
        <dbReference type="EMBL" id="CAF4033793.1"/>
    </source>
</evidence>
<dbReference type="AlphaFoldDB" id="A0A819UET8"/>
<sequence length="181" mass="20627">MPRVQFIGQISLSFGNTLPELCSKLKNFGIGRMFVRTTHDQNKGNTIHSGTCLKTLFIILIEVSYVVLTQSRPLITQTPPKVIIGKLEEITALTRKLPDIQSEFYGRIIESGVVLNGGREIKIPSTINPDWRLIRKEDEDYYLKNTIKTQEASDKNREQTSISLLQEHIPDIIKFWARTNG</sequence>
<proteinExistence type="predicted"/>
<gene>
    <name evidence="4" type="ORF">FNK824_LOCUS30263</name>
    <name evidence="3" type="ORF">OTI717_LOCUS30776</name>
    <name evidence="2" type="ORF">RFH988_LOCUS9673</name>
    <name evidence="1" type="ORF">SEV965_LOCUS5884</name>
</gene>
<dbReference type="EMBL" id="CAJOBE010009177">
    <property type="protein sequence ID" value="CAF4079188.1"/>
    <property type="molecule type" value="Genomic_DNA"/>
</dbReference>